<comment type="caution">
    <text evidence="1">The sequence shown here is derived from an EMBL/GenBank/DDBJ whole genome shotgun (WGS) entry which is preliminary data.</text>
</comment>
<evidence type="ECO:0000313" key="1">
    <source>
        <dbReference type="EMBL" id="KYO26952.1"/>
    </source>
</evidence>
<gene>
    <name evidence="1" type="ORF">Y1Q_0019364</name>
</gene>
<protein>
    <submittedName>
        <fullName evidence="1">Uncharacterized protein</fullName>
    </submittedName>
</protein>
<dbReference type="EMBL" id="AKHW03005461">
    <property type="protein sequence ID" value="KYO26952.1"/>
    <property type="molecule type" value="Genomic_DNA"/>
</dbReference>
<organism evidence="1 2">
    <name type="scientific">Alligator mississippiensis</name>
    <name type="common">American alligator</name>
    <dbReference type="NCBI Taxonomy" id="8496"/>
    <lineage>
        <taxon>Eukaryota</taxon>
        <taxon>Metazoa</taxon>
        <taxon>Chordata</taxon>
        <taxon>Craniata</taxon>
        <taxon>Vertebrata</taxon>
        <taxon>Euteleostomi</taxon>
        <taxon>Archelosauria</taxon>
        <taxon>Archosauria</taxon>
        <taxon>Crocodylia</taxon>
        <taxon>Alligatoridae</taxon>
        <taxon>Alligatorinae</taxon>
        <taxon>Alligator</taxon>
    </lineage>
</organism>
<dbReference type="AlphaFoldDB" id="A0A151MR15"/>
<keyword evidence="2" id="KW-1185">Reference proteome</keyword>
<name>A0A151MR15_ALLMI</name>
<reference evidence="1 2" key="1">
    <citation type="journal article" date="2012" name="Genome Biol.">
        <title>Sequencing three crocodilian genomes to illuminate the evolution of archosaurs and amniotes.</title>
        <authorList>
            <person name="St John J.A."/>
            <person name="Braun E.L."/>
            <person name="Isberg S.R."/>
            <person name="Miles L.G."/>
            <person name="Chong A.Y."/>
            <person name="Gongora J."/>
            <person name="Dalzell P."/>
            <person name="Moran C."/>
            <person name="Bed'hom B."/>
            <person name="Abzhanov A."/>
            <person name="Burgess S.C."/>
            <person name="Cooksey A.M."/>
            <person name="Castoe T.A."/>
            <person name="Crawford N.G."/>
            <person name="Densmore L.D."/>
            <person name="Drew J.C."/>
            <person name="Edwards S.V."/>
            <person name="Faircloth B.C."/>
            <person name="Fujita M.K."/>
            <person name="Greenwold M.J."/>
            <person name="Hoffmann F.G."/>
            <person name="Howard J.M."/>
            <person name="Iguchi T."/>
            <person name="Janes D.E."/>
            <person name="Khan S.Y."/>
            <person name="Kohno S."/>
            <person name="de Koning A.J."/>
            <person name="Lance S.L."/>
            <person name="McCarthy F.M."/>
            <person name="McCormack J.E."/>
            <person name="Merchant M.E."/>
            <person name="Peterson D.G."/>
            <person name="Pollock D.D."/>
            <person name="Pourmand N."/>
            <person name="Raney B.J."/>
            <person name="Roessler K.A."/>
            <person name="Sanford J.R."/>
            <person name="Sawyer R.H."/>
            <person name="Schmidt C.J."/>
            <person name="Triplett E.W."/>
            <person name="Tuberville T.D."/>
            <person name="Venegas-Anaya M."/>
            <person name="Howard J.T."/>
            <person name="Jarvis E.D."/>
            <person name="Guillette L.J.Jr."/>
            <person name="Glenn T.C."/>
            <person name="Green R.E."/>
            <person name="Ray D.A."/>
        </authorList>
    </citation>
    <scope>NUCLEOTIDE SEQUENCE [LARGE SCALE GENOMIC DNA]</scope>
    <source>
        <strain evidence="1">KSC_2009_1</strain>
    </source>
</reference>
<sequence length="177" mass="20413">MDKVLNLHQRCTPVCIDNIIIFLPSWQQHLQDIQAVFQDNRGSETQVSEFWEPRTHKACNSPCAVLRGAGRLRERELQPHTTTRSTERRSTSRRPHLLHRLVCGGGGNKSRGRVTLLSPPRHQHLTQAAHWKMEMDCQRSPGEEAKQRERRQKGDCVEIFWISLNMICGVENNEISS</sequence>
<proteinExistence type="predicted"/>
<evidence type="ECO:0000313" key="2">
    <source>
        <dbReference type="Proteomes" id="UP000050525"/>
    </source>
</evidence>
<accession>A0A151MR15</accession>
<dbReference type="Proteomes" id="UP000050525">
    <property type="component" value="Unassembled WGS sequence"/>
</dbReference>